<feature type="compositionally biased region" description="Polar residues" evidence="1">
    <location>
        <begin position="1"/>
        <end position="11"/>
    </location>
</feature>
<protein>
    <recommendedName>
        <fullName evidence="4">DUF3618 domain-containing protein</fullName>
    </recommendedName>
</protein>
<gene>
    <name evidence="2" type="ORF">GCM10025760_23360</name>
</gene>
<feature type="region of interest" description="Disordered" evidence="1">
    <location>
        <begin position="1"/>
        <end position="28"/>
    </location>
</feature>
<feature type="region of interest" description="Disordered" evidence="1">
    <location>
        <begin position="76"/>
        <end position="111"/>
    </location>
</feature>
<accession>A0ABP9MDF3</accession>
<organism evidence="2 3">
    <name type="scientific">Microbacterium yannicii</name>
    <dbReference type="NCBI Taxonomy" id="671622"/>
    <lineage>
        <taxon>Bacteria</taxon>
        <taxon>Bacillati</taxon>
        <taxon>Actinomycetota</taxon>
        <taxon>Actinomycetes</taxon>
        <taxon>Micrococcales</taxon>
        <taxon>Microbacteriaceae</taxon>
        <taxon>Microbacterium</taxon>
    </lineage>
</organism>
<dbReference type="RefSeq" id="WP_194414531.1">
    <property type="nucleotide sequence ID" value="NZ_BAABKZ010000002.1"/>
</dbReference>
<dbReference type="Proteomes" id="UP001501407">
    <property type="component" value="Unassembled WGS sequence"/>
</dbReference>
<feature type="region of interest" description="Disordered" evidence="1">
    <location>
        <begin position="173"/>
        <end position="200"/>
    </location>
</feature>
<comment type="caution">
    <text evidence="2">The sequence shown here is derived from an EMBL/GenBank/DDBJ whole genome shotgun (WGS) entry which is preliminary data.</text>
</comment>
<sequence>MSTYDTDPYGNQSTATGQSTGSSDVKERAVETVAEVDAGAMYVAGVAGEEAKDVAHDAKDAARGFLYETRAQLSDQASTQQRRAADALRSTSDELSGLADGTATGSGAATNAVRAVGEQTRRVADWLEQREPADVVYEVRTFARRRTGAFLAIAVGVGLVAGRITRALVADSRDNRTTGGTSGASGGARPALATSSPTVAGGTSAGLGGTAAGAGTLGATGYEGDTPIGDALSGDPLTAGAEPEVTGAAQDEWSATGEARR</sequence>
<feature type="compositionally biased region" description="Low complexity" evidence="1">
    <location>
        <begin position="99"/>
        <end position="111"/>
    </location>
</feature>
<feature type="compositionally biased region" description="Low complexity" evidence="1">
    <location>
        <begin position="12"/>
        <end position="23"/>
    </location>
</feature>
<feature type="region of interest" description="Disordered" evidence="1">
    <location>
        <begin position="212"/>
        <end position="261"/>
    </location>
</feature>
<dbReference type="EMBL" id="BAABKZ010000002">
    <property type="protein sequence ID" value="GAA5093345.1"/>
    <property type="molecule type" value="Genomic_DNA"/>
</dbReference>
<evidence type="ECO:0008006" key="4">
    <source>
        <dbReference type="Google" id="ProtNLM"/>
    </source>
</evidence>
<reference evidence="3" key="1">
    <citation type="journal article" date="2019" name="Int. J. Syst. Evol. Microbiol.">
        <title>The Global Catalogue of Microorganisms (GCM) 10K type strain sequencing project: providing services to taxonomists for standard genome sequencing and annotation.</title>
        <authorList>
            <consortium name="The Broad Institute Genomics Platform"/>
            <consortium name="The Broad Institute Genome Sequencing Center for Infectious Disease"/>
            <person name="Wu L."/>
            <person name="Ma J."/>
        </authorList>
    </citation>
    <scope>NUCLEOTIDE SEQUENCE [LARGE SCALE GENOMIC DNA]</scope>
    <source>
        <strain evidence="3">JCM 18959</strain>
    </source>
</reference>
<keyword evidence="3" id="KW-1185">Reference proteome</keyword>
<proteinExistence type="predicted"/>
<evidence type="ECO:0000313" key="2">
    <source>
        <dbReference type="EMBL" id="GAA5093345.1"/>
    </source>
</evidence>
<name>A0ABP9MDF3_9MICO</name>
<evidence type="ECO:0000256" key="1">
    <source>
        <dbReference type="SAM" id="MobiDB-lite"/>
    </source>
</evidence>
<evidence type="ECO:0000313" key="3">
    <source>
        <dbReference type="Proteomes" id="UP001501407"/>
    </source>
</evidence>